<dbReference type="Pfam" id="PF00440">
    <property type="entry name" value="TetR_N"/>
    <property type="match status" value="1"/>
</dbReference>
<dbReference type="SUPFAM" id="SSF46689">
    <property type="entry name" value="Homeodomain-like"/>
    <property type="match status" value="1"/>
</dbReference>
<feature type="domain" description="HTH tetR-type" evidence="5">
    <location>
        <begin position="21"/>
        <end position="81"/>
    </location>
</feature>
<accession>A0ABY7JSE5</accession>
<protein>
    <submittedName>
        <fullName evidence="6">TetR/AcrR family transcriptional regulator</fullName>
    </submittedName>
</protein>
<dbReference type="Proteomes" id="UP001164693">
    <property type="component" value="Chromosome"/>
</dbReference>
<dbReference type="InterPro" id="IPR009057">
    <property type="entry name" value="Homeodomain-like_sf"/>
</dbReference>
<sequence>MKGLTTDMTATPAVVQRRRGAALEDAIRAAAYAELSEVGYLAFSVEAVAERARTGKASIYRRWPTKQELVLDSLCSALPTPSMCGLELELTDDVSTVDALRQVARAIAGIMSSPAGDAMRAVKCEAFSDPELARTVDERFQAPRRAALIALLQRGVERGEVRPEAATELVADVLPAMLAHRVILMREQVTEQDIMSIIDEVVIPLVSVR</sequence>
<keyword evidence="7" id="KW-1185">Reference proteome</keyword>
<dbReference type="PANTHER" id="PTHR30055">
    <property type="entry name" value="HTH-TYPE TRANSCRIPTIONAL REGULATOR RUTR"/>
    <property type="match status" value="1"/>
</dbReference>
<evidence type="ECO:0000256" key="3">
    <source>
        <dbReference type="ARBA" id="ARBA00023163"/>
    </source>
</evidence>
<name>A0ABY7JSE5_9ACTN</name>
<dbReference type="InterPro" id="IPR001647">
    <property type="entry name" value="HTH_TetR"/>
</dbReference>
<dbReference type="PANTHER" id="PTHR30055:SF148">
    <property type="entry name" value="TETR-FAMILY TRANSCRIPTIONAL REGULATOR"/>
    <property type="match status" value="1"/>
</dbReference>
<dbReference type="InterPro" id="IPR011075">
    <property type="entry name" value="TetR_C"/>
</dbReference>
<keyword evidence="1" id="KW-0805">Transcription regulation</keyword>
<gene>
    <name evidence="6" type="ORF">M6B22_13090</name>
</gene>
<reference evidence="6" key="1">
    <citation type="submission" date="2022-05" db="EMBL/GenBank/DDBJ databases">
        <title>Jatrophihabitans sp. SB3-54 whole genome sequence.</title>
        <authorList>
            <person name="Suh M.K."/>
            <person name="Eom M.K."/>
            <person name="Kim J.S."/>
            <person name="Kim H.S."/>
            <person name="Do H.E."/>
            <person name="Shin Y.K."/>
            <person name="Lee J.-S."/>
        </authorList>
    </citation>
    <scope>NUCLEOTIDE SEQUENCE</scope>
    <source>
        <strain evidence="6">SB3-54</strain>
    </source>
</reference>
<evidence type="ECO:0000313" key="7">
    <source>
        <dbReference type="Proteomes" id="UP001164693"/>
    </source>
</evidence>
<evidence type="ECO:0000259" key="5">
    <source>
        <dbReference type="PROSITE" id="PS50977"/>
    </source>
</evidence>
<feature type="DNA-binding region" description="H-T-H motif" evidence="4">
    <location>
        <begin position="44"/>
        <end position="63"/>
    </location>
</feature>
<dbReference type="Gene3D" id="1.10.357.10">
    <property type="entry name" value="Tetracycline Repressor, domain 2"/>
    <property type="match status" value="1"/>
</dbReference>
<dbReference type="InterPro" id="IPR050109">
    <property type="entry name" value="HTH-type_TetR-like_transc_reg"/>
</dbReference>
<evidence type="ECO:0000256" key="4">
    <source>
        <dbReference type="PROSITE-ProRule" id="PRU00335"/>
    </source>
</evidence>
<dbReference type="Gene3D" id="1.10.10.60">
    <property type="entry name" value="Homeodomain-like"/>
    <property type="match status" value="1"/>
</dbReference>
<keyword evidence="2 4" id="KW-0238">DNA-binding</keyword>
<dbReference type="PROSITE" id="PS50977">
    <property type="entry name" value="HTH_TETR_2"/>
    <property type="match status" value="1"/>
</dbReference>
<evidence type="ECO:0000256" key="2">
    <source>
        <dbReference type="ARBA" id="ARBA00023125"/>
    </source>
</evidence>
<dbReference type="RefSeq" id="WP_269441992.1">
    <property type="nucleotide sequence ID" value="NZ_CP097463.1"/>
</dbReference>
<dbReference type="EMBL" id="CP097463">
    <property type="protein sequence ID" value="WAX55479.1"/>
    <property type="molecule type" value="Genomic_DNA"/>
</dbReference>
<dbReference type="InterPro" id="IPR036271">
    <property type="entry name" value="Tet_transcr_reg_TetR-rel_C_sf"/>
</dbReference>
<evidence type="ECO:0000256" key="1">
    <source>
        <dbReference type="ARBA" id="ARBA00023015"/>
    </source>
</evidence>
<proteinExistence type="predicted"/>
<keyword evidence="3" id="KW-0804">Transcription</keyword>
<evidence type="ECO:0000313" key="6">
    <source>
        <dbReference type="EMBL" id="WAX55479.1"/>
    </source>
</evidence>
<dbReference type="SUPFAM" id="SSF48498">
    <property type="entry name" value="Tetracyclin repressor-like, C-terminal domain"/>
    <property type="match status" value="1"/>
</dbReference>
<dbReference type="Pfam" id="PF16859">
    <property type="entry name" value="TetR_C_11"/>
    <property type="match status" value="1"/>
</dbReference>
<organism evidence="6 7">
    <name type="scientific">Jatrophihabitans cynanchi</name>
    <dbReference type="NCBI Taxonomy" id="2944128"/>
    <lineage>
        <taxon>Bacteria</taxon>
        <taxon>Bacillati</taxon>
        <taxon>Actinomycetota</taxon>
        <taxon>Actinomycetes</taxon>
        <taxon>Jatrophihabitantales</taxon>
        <taxon>Jatrophihabitantaceae</taxon>
        <taxon>Jatrophihabitans</taxon>
    </lineage>
</organism>